<dbReference type="Gene3D" id="3.40.50.360">
    <property type="match status" value="1"/>
</dbReference>
<dbReference type="PANTHER" id="PTHR38030:SF2">
    <property type="entry name" value="PROTOPORPHYRINOGEN IX DEHYDROGENASE [QUINONE]"/>
    <property type="match status" value="1"/>
</dbReference>
<dbReference type="GO" id="GO:0006783">
    <property type="term" value="P:heme biosynthetic process"/>
    <property type="evidence" value="ECO:0007669"/>
    <property type="project" value="TreeGrafter"/>
</dbReference>
<dbReference type="RefSeq" id="WP_092784542.1">
    <property type="nucleotide sequence ID" value="NZ_FOGI01000012.1"/>
</dbReference>
<protein>
    <submittedName>
        <fullName evidence="2">Menaquinone-dependent protoporphyrinogen oxidase</fullName>
    </submittedName>
</protein>
<dbReference type="GO" id="GO:0009055">
    <property type="term" value="F:electron transfer activity"/>
    <property type="evidence" value="ECO:0007669"/>
    <property type="project" value="InterPro"/>
</dbReference>
<proteinExistence type="predicted"/>
<dbReference type="PROSITE" id="PS50902">
    <property type="entry name" value="FLAVODOXIN_LIKE"/>
    <property type="match status" value="1"/>
</dbReference>
<reference evidence="3" key="1">
    <citation type="submission" date="2016-10" db="EMBL/GenBank/DDBJ databases">
        <authorList>
            <person name="Varghese N."/>
            <person name="Submissions S."/>
        </authorList>
    </citation>
    <scope>NUCLEOTIDE SEQUENCE [LARGE SCALE GENOMIC DNA]</scope>
    <source>
        <strain evidence="3">DSM 44260</strain>
    </source>
</reference>
<feature type="domain" description="Flavodoxin-like" evidence="1">
    <location>
        <begin position="4"/>
        <end position="156"/>
    </location>
</feature>
<dbReference type="AlphaFoldDB" id="A0A1H9X2M5"/>
<keyword evidence="3" id="KW-1185">Reference proteome</keyword>
<dbReference type="PROSITE" id="PS00201">
    <property type="entry name" value="FLAVODOXIN"/>
    <property type="match status" value="1"/>
</dbReference>
<dbReference type="GO" id="GO:0070819">
    <property type="term" value="F:menaquinone-dependent protoporphyrinogen oxidase activity"/>
    <property type="evidence" value="ECO:0007669"/>
    <property type="project" value="TreeGrafter"/>
</dbReference>
<evidence type="ECO:0000313" key="3">
    <source>
        <dbReference type="Proteomes" id="UP000199051"/>
    </source>
</evidence>
<dbReference type="EMBL" id="FOGI01000012">
    <property type="protein sequence ID" value="SES40137.1"/>
    <property type="molecule type" value="Genomic_DNA"/>
</dbReference>
<dbReference type="InterPro" id="IPR001226">
    <property type="entry name" value="Flavodoxin_CS"/>
</dbReference>
<dbReference type="SUPFAM" id="SSF52218">
    <property type="entry name" value="Flavoproteins"/>
    <property type="match status" value="1"/>
</dbReference>
<dbReference type="STRING" id="155974.SAMN04487818_112160"/>
<evidence type="ECO:0000259" key="1">
    <source>
        <dbReference type="PROSITE" id="PS50902"/>
    </source>
</evidence>
<organism evidence="2 3">
    <name type="scientific">Actinokineospora terrae</name>
    <dbReference type="NCBI Taxonomy" id="155974"/>
    <lineage>
        <taxon>Bacteria</taxon>
        <taxon>Bacillati</taxon>
        <taxon>Actinomycetota</taxon>
        <taxon>Actinomycetes</taxon>
        <taxon>Pseudonocardiales</taxon>
        <taxon>Pseudonocardiaceae</taxon>
        <taxon>Actinokineospora</taxon>
    </lineage>
</organism>
<dbReference type="InterPro" id="IPR008254">
    <property type="entry name" value="Flavodoxin/NO_synth"/>
</dbReference>
<dbReference type="Proteomes" id="UP000199051">
    <property type="component" value="Unassembled WGS sequence"/>
</dbReference>
<name>A0A1H9X2M5_9PSEU</name>
<gene>
    <name evidence="2" type="ORF">SAMN04487818_112160</name>
</gene>
<accession>A0A1H9X2M5</accession>
<dbReference type="InterPro" id="IPR026816">
    <property type="entry name" value="Flavodoxin_dom"/>
</dbReference>
<dbReference type="Pfam" id="PF12724">
    <property type="entry name" value="Flavodoxin_5"/>
    <property type="match status" value="1"/>
</dbReference>
<dbReference type="InterPro" id="IPR052200">
    <property type="entry name" value="Protoporphyrinogen_IX_DH"/>
</dbReference>
<dbReference type="InterPro" id="IPR029039">
    <property type="entry name" value="Flavoprotein-like_sf"/>
</dbReference>
<evidence type="ECO:0000313" key="2">
    <source>
        <dbReference type="EMBL" id="SES40137.1"/>
    </source>
</evidence>
<dbReference type="PANTHER" id="PTHR38030">
    <property type="entry name" value="PROTOPORPHYRINOGEN IX DEHYDROGENASE [MENAQUINONE]"/>
    <property type="match status" value="1"/>
</dbReference>
<sequence length="166" mass="18195">MQRVLVLYASKMGSTKEIAEAVCAELAAHGLRAKVHDVLEVRALDGYDAVVLGSAVYAARWRRSAARFFRRHRQELAARRVWLFESGWVGTRPRTPAATRGGRRRAARLGVRAPAVFGGRLDPALARGALDRAIARKSTGDYRDWDEIRAWAADIARALATAAATG</sequence>
<dbReference type="GO" id="GO:0010181">
    <property type="term" value="F:FMN binding"/>
    <property type="evidence" value="ECO:0007669"/>
    <property type="project" value="InterPro"/>
</dbReference>